<reference evidence="2" key="1">
    <citation type="journal article" date="2022" name="Mol. Ecol. Resour.">
        <title>The genomes of chicory, endive, great burdock and yacon provide insights into Asteraceae palaeo-polyploidization history and plant inulin production.</title>
        <authorList>
            <person name="Fan W."/>
            <person name="Wang S."/>
            <person name="Wang H."/>
            <person name="Wang A."/>
            <person name="Jiang F."/>
            <person name="Liu H."/>
            <person name="Zhao H."/>
            <person name="Xu D."/>
            <person name="Zhang Y."/>
        </authorList>
    </citation>
    <scope>NUCLEOTIDE SEQUENCE [LARGE SCALE GENOMIC DNA]</scope>
    <source>
        <strain evidence="2">cv. Yunnan</strain>
    </source>
</reference>
<organism evidence="1 2">
    <name type="scientific">Smallanthus sonchifolius</name>
    <dbReference type="NCBI Taxonomy" id="185202"/>
    <lineage>
        <taxon>Eukaryota</taxon>
        <taxon>Viridiplantae</taxon>
        <taxon>Streptophyta</taxon>
        <taxon>Embryophyta</taxon>
        <taxon>Tracheophyta</taxon>
        <taxon>Spermatophyta</taxon>
        <taxon>Magnoliopsida</taxon>
        <taxon>eudicotyledons</taxon>
        <taxon>Gunneridae</taxon>
        <taxon>Pentapetalae</taxon>
        <taxon>asterids</taxon>
        <taxon>campanulids</taxon>
        <taxon>Asterales</taxon>
        <taxon>Asteraceae</taxon>
        <taxon>Asteroideae</taxon>
        <taxon>Heliantheae alliance</taxon>
        <taxon>Millerieae</taxon>
        <taxon>Smallanthus</taxon>
    </lineage>
</organism>
<accession>A0ACB8YMM6</accession>
<dbReference type="Proteomes" id="UP001056120">
    <property type="component" value="Linkage Group LG27"/>
</dbReference>
<reference evidence="1 2" key="2">
    <citation type="journal article" date="2022" name="Mol. Ecol. Resour.">
        <title>The genomes of chicory, endive, great burdock and yacon provide insights into Asteraceae paleo-polyploidization history and plant inulin production.</title>
        <authorList>
            <person name="Fan W."/>
            <person name="Wang S."/>
            <person name="Wang H."/>
            <person name="Wang A."/>
            <person name="Jiang F."/>
            <person name="Liu H."/>
            <person name="Zhao H."/>
            <person name="Xu D."/>
            <person name="Zhang Y."/>
        </authorList>
    </citation>
    <scope>NUCLEOTIDE SEQUENCE [LARGE SCALE GENOMIC DNA]</scope>
    <source>
        <strain evidence="2">cv. Yunnan</strain>
        <tissue evidence="1">Leaves</tissue>
    </source>
</reference>
<keyword evidence="2" id="KW-1185">Reference proteome</keyword>
<dbReference type="EMBL" id="CM042044">
    <property type="protein sequence ID" value="KAI3686762.1"/>
    <property type="molecule type" value="Genomic_DNA"/>
</dbReference>
<proteinExistence type="predicted"/>
<sequence>MDLRTRLLSFNFPTHPSSSSNHQCLKSIYQIRFKKDKAKKLLAEPRVVLRIVSLIHEHTRRLHEIEVQLADEDEKIKSAIDELKRFRKVKEASTALKVVWQPEIICSRQKQIVENSSVLVDIRINALRWRLSFEEGLGKKVDGYSGNNLLWWRVGIEDTNEDTNAMKNDHMNRNPLNLLRQTTEKEKLHVLQVVDLTLAC</sequence>
<comment type="caution">
    <text evidence="1">The sequence shown here is derived from an EMBL/GenBank/DDBJ whole genome shotgun (WGS) entry which is preliminary data.</text>
</comment>
<evidence type="ECO:0000313" key="2">
    <source>
        <dbReference type="Proteomes" id="UP001056120"/>
    </source>
</evidence>
<name>A0ACB8YMM6_9ASTR</name>
<protein>
    <submittedName>
        <fullName evidence="1">Uncharacterized protein</fullName>
    </submittedName>
</protein>
<evidence type="ECO:0000313" key="1">
    <source>
        <dbReference type="EMBL" id="KAI3686762.1"/>
    </source>
</evidence>
<gene>
    <name evidence="1" type="ORF">L1987_80449</name>
</gene>